<proteinExistence type="predicted"/>
<dbReference type="OrthoDB" id="2888644at2"/>
<dbReference type="GeneID" id="56471331"/>
<name>A0A223EBS2_9BACI</name>
<reference evidence="1 2" key="1">
    <citation type="submission" date="2016-10" db="EMBL/GenBank/DDBJ databases">
        <title>The whole genome sequencing and assembly of Bacillus simplex DSM 1321 strain.</title>
        <authorList>
            <person name="Park M.-K."/>
            <person name="Lee Y.-J."/>
            <person name="Yi H."/>
            <person name="Bahn Y.-S."/>
            <person name="Kim J.F."/>
            <person name="Lee D.-W."/>
        </authorList>
    </citation>
    <scope>NUCLEOTIDE SEQUENCE [LARGE SCALE GENOMIC DNA]</scope>
    <source>
        <strain evidence="1 2">DSM 1321</strain>
    </source>
</reference>
<organism evidence="1 2">
    <name type="scientific">Peribacillus simplex NBRC 15720 = DSM 1321</name>
    <dbReference type="NCBI Taxonomy" id="1349754"/>
    <lineage>
        <taxon>Bacteria</taxon>
        <taxon>Bacillati</taxon>
        <taxon>Bacillota</taxon>
        <taxon>Bacilli</taxon>
        <taxon>Bacillales</taxon>
        <taxon>Bacillaceae</taxon>
        <taxon>Peribacillus</taxon>
    </lineage>
</organism>
<evidence type="ECO:0000313" key="1">
    <source>
        <dbReference type="EMBL" id="ASS92704.1"/>
    </source>
</evidence>
<accession>A0A223EBS2</accession>
<dbReference type="Proteomes" id="UP000214618">
    <property type="component" value="Chromosome"/>
</dbReference>
<dbReference type="AlphaFoldDB" id="A0A223EBS2"/>
<dbReference type="EMBL" id="CP017704">
    <property type="protein sequence ID" value="ASS92704.1"/>
    <property type="molecule type" value="Genomic_DNA"/>
</dbReference>
<protein>
    <submittedName>
        <fullName evidence="1">Uncharacterized protein</fullName>
    </submittedName>
</protein>
<dbReference type="RefSeq" id="WP_063233471.1">
    <property type="nucleotide sequence ID" value="NZ_BCVO01000009.1"/>
</dbReference>
<gene>
    <name evidence="1" type="ORF">BS1321_01150</name>
</gene>
<sequence>MNSETYFDFCFVKEASGNFAAEIDKLLSDLFKDVRLNWYLDEKSIDGADIVVAEVKGMSNWESVVETIEFIENHAEDTFWEYLQGFQMNVYTAKRGCNTCGTH</sequence>
<evidence type="ECO:0000313" key="2">
    <source>
        <dbReference type="Proteomes" id="UP000214618"/>
    </source>
</evidence>